<gene>
    <name evidence="14" type="ORF">AV656_02725</name>
</gene>
<evidence type="ECO:0000313" key="14">
    <source>
        <dbReference type="EMBL" id="KZE40201.1"/>
    </source>
</evidence>
<keyword evidence="8 12" id="KW-0472">Membrane</keyword>
<dbReference type="PANTHER" id="PTHR33392:SF8">
    <property type="entry name" value="REGULATORY PROTEIN MSRR"/>
    <property type="match status" value="1"/>
</dbReference>
<evidence type="ECO:0000256" key="11">
    <source>
        <dbReference type="ARBA" id="ARBA00040752"/>
    </source>
</evidence>
<evidence type="ECO:0000256" key="9">
    <source>
        <dbReference type="ARBA" id="ARBA00023163"/>
    </source>
</evidence>
<keyword evidence="6 12" id="KW-1133">Transmembrane helix</keyword>
<evidence type="ECO:0000256" key="7">
    <source>
        <dbReference type="ARBA" id="ARBA00023015"/>
    </source>
</evidence>
<feature type="domain" description="Cell envelope-related transcriptional attenuator" evidence="13">
    <location>
        <begin position="88"/>
        <end position="231"/>
    </location>
</feature>
<evidence type="ECO:0000256" key="3">
    <source>
        <dbReference type="ARBA" id="ARBA00022475"/>
    </source>
</evidence>
<dbReference type="Gene3D" id="3.40.630.190">
    <property type="entry name" value="LCP protein"/>
    <property type="match status" value="1"/>
</dbReference>
<keyword evidence="3" id="KW-1003">Cell membrane</keyword>
<dbReference type="Pfam" id="PF03816">
    <property type="entry name" value="LytR_cpsA_psr"/>
    <property type="match status" value="1"/>
</dbReference>
<feature type="transmembrane region" description="Helical" evidence="12">
    <location>
        <begin position="20"/>
        <end position="40"/>
    </location>
</feature>
<proteinExistence type="inferred from homology"/>
<accession>A0A163GGT7</accession>
<evidence type="ECO:0000256" key="12">
    <source>
        <dbReference type="SAM" id="Phobius"/>
    </source>
</evidence>
<dbReference type="AlphaFoldDB" id="A0A163GGT7"/>
<comment type="function">
    <text evidence="10">Involved in SarA attenuation. Affects resistance to oxacillin and teicoplanin, as well as the synthesis of virulence factors.</text>
</comment>
<keyword evidence="9" id="KW-0804">Transcription</keyword>
<sequence>MMETRHTRRGKKRRRRLRPFRTLFALLVVLAIAVGLYSVWQYNQGRELATGEKPDSGPFSGDPIDPQYPYIENYLLLGIDDDGSERSRSDTMILASLDKENNKVRLVSFMRDIYADIPGYQSYKLNTAYYLGEAQLAKDTITGMFGVPIHHYAVTDFDNFEKLIDIAAPNGVRIDVEKPMSERIGVSLTKGTHDLNGKELLGYARFRADSEGDFGRVERQQKVISALKDEILSPGTIPRLPKLAGAATGYVETDVNGIAGLRKVLRAAVTGGVEIERMTIPVKGTYQFNTYPNVGSVIEIDVPANREALAEFLGTPEVMKGASARLMP</sequence>
<organism evidence="14 15">
    <name type="scientific">Bhargavaea cecembensis</name>
    <dbReference type="NCBI Taxonomy" id="394098"/>
    <lineage>
        <taxon>Bacteria</taxon>
        <taxon>Bacillati</taxon>
        <taxon>Bacillota</taxon>
        <taxon>Bacilli</taxon>
        <taxon>Bacillales</taxon>
        <taxon>Caryophanaceae</taxon>
        <taxon>Bhargavaea</taxon>
    </lineage>
</organism>
<dbReference type="GO" id="GO:0005886">
    <property type="term" value="C:plasma membrane"/>
    <property type="evidence" value="ECO:0007669"/>
    <property type="project" value="UniProtKB-SubCell"/>
</dbReference>
<keyword evidence="7" id="KW-0805">Transcription regulation</keyword>
<evidence type="ECO:0000256" key="2">
    <source>
        <dbReference type="ARBA" id="ARBA00006068"/>
    </source>
</evidence>
<dbReference type="InterPro" id="IPR004474">
    <property type="entry name" value="LytR_CpsA_psr"/>
</dbReference>
<evidence type="ECO:0000313" key="15">
    <source>
        <dbReference type="Proteomes" id="UP000076490"/>
    </source>
</evidence>
<keyword evidence="5" id="KW-0735">Signal-anchor</keyword>
<comment type="similarity">
    <text evidence="2">Belongs to the LytR/CpsA/Psr (LCP) family.</text>
</comment>
<dbReference type="EMBL" id="LQNT01000001">
    <property type="protein sequence ID" value="KZE40201.1"/>
    <property type="molecule type" value="Genomic_DNA"/>
</dbReference>
<evidence type="ECO:0000256" key="4">
    <source>
        <dbReference type="ARBA" id="ARBA00022692"/>
    </source>
</evidence>
<keyword evidence="4 12" id="KW-0812">Transmembrane</keyword>
<reference evidence="14 15" key="1">
    <citation type="submission" date="2016-01" db="EMBL/GenBank/DDBJ databases">
        <title>Whole genome sequencing of Bhargavaea cecembensis T14.</title>
        <authorList>
            <person name="Hong K.W."/>
        </authorList>
    </citation>
    <scope>NUCLEOTIDE SEQUENCE [LARGE SCALE GENOMIC DNA]</scope>
    <source>
        <strain evidence="14 15">T14</strain>
    </source>
</reference>
<evidence type="ECO:0000259" key="13">
    <source>
        <dbReference type="Pfam" id="PF03816"/>
    </source>
</evidence>
<dbReference type="RefSeq" id="WP_063178561.1">
    <property type="nucleotide sequence ID" value="NZ_LQNT01000001.1"/>
</dbReference>
<dbReference type="InterPro" id="IPR050922">
    <property type="entry name" value="LytR/CpsA/Psr_CW_biosynth"/>
</dbReference>
<comment type="subcellular location">
    <subcellularLocation>
        <location evidence="1">Cell membrane</location>
        <topology evidence="1">Single-pass type II membrane protein</topology>
    </subcellularLocation>
</comment>
<dbReference type="OrthoDB" id="9782542at2"/>
<evidence type="ECO:0000256" key="1">
    <source>
        <dbReference type="ARBA" id="ARBA00004401"/>
    </source>
</evidence>
<comment type="caution">
    <text evidence="14">The sequence shown here is derived from an EMBL/GenBank/DDBJ whole genome shotgun (WGS) entry which is preliminary data.</text>
</comment>
<dbReference type="NCBIfam" id="TIGR00350">
    <property type="entry name" value="lytR_cpsA_psr"/>
    <property type="match status" value="1"/>
</dbReference>
<evidence type="ECO:0000256" key="5">
    <source>
        <dbReference type="ARBA" id="ARBA00022968"/>
    </source>
</evidence>
<evidence type="ECO:0000256" key="6">
    <source>
        <dbReference type="ARBA" id="ARBA00022989"/>
    </source>
</evidence>
<dbReference type="PANTHER" id="PTHR33392">
    <property type="entry name" value="POLYISOPRENYL-TEICHOIC ACID--PEPTIDOGLYCAN TEICHOIC ACID TRANSFERASE TAGU"/>
    <property type="match status" value="1"/>
</dbReference>
<name>A0A163GGT7_9BACL</name>
<evidence type="ECO:0000256" key="8">
    <source>
        <dbReference type="ARBA" id="ARBA00023136"/>
    </source>
</evidence>
<protein>
    <recommendedName>
        <fullName evidence="11">Regulatory protein MsrR</fullName>
    </recommendedName>
</protein>
<dbReference type="Proteomes" id="UP000076490">
    <property type="component" value="Unassembled WGS sequence"/>
</dbReference>
<evidence type="ECO:0000256" key="10">
    <source>
        <dbReference type="ARBA" id="ARBA00037178"/>
    </source>
</evidence>